<dbReference type="EnsemblPlants" id="TuG1812G0400000885.01.T04">
    <property type="protein sequence ID" value="TuG1812G0400000885.01.T04"/>
    <property type="gene ID" value="TuG1812G0400000885.01"/>
</dbReference>
<dbReference type="Gramene" id="TuG1812G0400000885.01.T07">
    <property type="protein sequence ID" value="TuG1812G0400000885.01.T07"/>
    <property type="gene ID" value="TuG1812G0400000885.01"/>
</dbReference>
<feature type="region of interest" description="Disordered" evidence="1">
    <location>
        <begin position="80"/>
        <end position="117"/>
    </location>
</feature>
<dbReference type="Proteomes" id="UP000015106">
    <property type="component" value="Chromosome 4"/>
</dbReference>
<dbReference type="Gramene" id="TuG1812G0400000885.01.T01">
    <property type="protein sequence ID" value="TuG1812G0400000885.01.T01"/>
    <property type="gene ID" value="TuG1812G0400000885.01"/>
</dbReference>
<reference evidence="2" key="3">
    <citation type="submission" date="2022-06" db="UniProtKB">
        <authorList>
            <consortium name="EnsemblPlants"/>
        </authorList>
    </citation>
    <scope>IDENTIFICATION</scope>
</reference>
<reference evidence="3" key="1">
    <citation type="journal article" date="2013" name="Nature">
        <title>Draft genome of the wheat A-genome progenitor Triticum urartu.</title>
        <authorList>
            <person name="Ling H.Q."/>
            <person name="Zhao S."/>
            <person name="Liu D."/>
            <person name="Wang J."/>
            <person name="Sun H."/>
            <person name="Zhang C."/>
            <person name="Fan H."/>
            <person name="Li D."/>
            <person name="Dong L."/>
            <person name="Tao Y."/>
            <person name="Gao C."/>
            <person name="Wu H."/>
            <person name="Li Y."/>
            <person name="Cui Y."/>
            <person name="Guo X."/>
            <person name="Zheng S."/>
            <person name="Wang B."/>
            <person name="Yu K."/>
            <person name="Liang Q."/>
            <person name="Yang W."/>
            <person name="Lou X."/>
            <person name="Chen J."/>
            <person name="Feng M."/>
            <person name="Jian J."/>
            <person name="Zhang X."/>
            <person name="Luo G."/>
            <person name="Jiang Y."/>
            <person name="Liu J."/>
            <person name="Wang Z."/>
            <person name="Sha Y."/>
            <person name="Zhang B."/>
            <person name="Wu H."/>
            <person name="Tang D."/>
            <person name="Shen Q."/>
            <person name="Xue P."/>
            <person name="Zou S."/>
            <person name="Wang X."/>
            <person name="Liu X."/>
            <person name="Wang F."/>
            <person name="Yang Y."/>
            <person name="An X."/>
            <person name="Dong Z."/>
            <person name="Zhang K."/>
            <person name="Zhang X."/>
            <person name="Luo M.C."/>
            <person name="Dvorak J."/>
            <person name="Tong Y."/>
            <person name="Wang J."/>
            <person name="Yang H."/>
            <person name="Li Z."/>
            <person name="Wang D."/>
            <person name="Zhang A."/>
            <person name="Wang J."/>
        </authorList>
    </citation>
    <scope>NUCLEOTIDE SEQUENCE</scope>
    <source>
        <strain evidence="3">cv. G1812</strain>
    </source>
</reference>
<evidence type="ECO:0000313" key="2">
    <source>
        <dbReference type="EnsemblPlants" id="TuG1812G0400000885.01.T02"/>
    </source>
</evidence>
<evidence type="ECO:0000313" key="3">
    <source>
        <dbReference type="Proteomes" id="UP000015106"/>
    </source>
</evidence>
<feature type="region of interest" description="Disordered" evidence="1">
    <location>
        <begin position="1"/>
        <end position="34"/>
    </location>
</feature>
<dbReference type="EnsemblPlants" id="TuG1812G0400000885.01.T02">
    <property type="protein sequence ID" value="TuG1812G0400000885.01.T02"/>
    <property type="gene ID" value="TuG1812G0400000885.01"/>
</dbReference>
<dbReference type="EnsemblPlants" id="TuG1812G0400000885.01.T01">
    <property type="protein sequence ID" value="TuG1812G0400000885.01.T01"/>
    <property type="gene ID" value="TuG1812G0400000885.01"/>
</dbReference>
<evidence type="ECO:0000256" key="1">
    <source>
        <dbReference type="SAM" id="MobiDB-lite"/>
    </source>
</evidence>
<dbReference type="Gramene" id="TuG1812G0400000885.01.T02">
    <property type="protein sequence ID" value="TuG1812G0400000885.01.T02"/>
    <property type="gene ID" value="TuG1812G0400000885.01"/>
</dbReference>
<dbReference type="EnsemblPlants" id="TuG1812G0400000885.01.T05">
    <property type="protein sequence ID" value="TuG1812G0400000885.01.T05"/>
    <property type="gene ID" value="TuG1812G0400000885.01"/>
</dbReference>
<dbReference type="EnsemblPlants" id="TuG1812G0400000885.01.T07">
    <property type="protein sequence ID" value="TuG1812G0400000885.01.T07"/>
    <property type="gene ID" value="TuG1812G0400000885.01"/>
</dbReference>
<name>A0A8R7Q0H1_TRIUA</name>
<dbReference type="EnsemblPlants" id="TuG1812G0400000885.01.T08">
    <property type="protein sequence ID" value="TuG1812G0400000885.01.T08"/>
    <property type="gene ID" value="TuG1812G0400000885.01"/>
</dbReference>
<dbReference type="Gramene" id="TuG1812G0400000885.01.T04">
    <property type="protein sequence ID" value="TuG1812G0400000885.01.T04"/>
    <property type="gene ID" value="TuG1812G0400000885.01"/>
</dbReference>
<sequence>MAVTGRAARTRRGCRAPSGEPVAGGARSGRFGGEATKLTRTSTEIFIVPLGEVLVRLVDDPLFSTDPRWRCSRRSFFSGCHGDRQAPEITGPSKVPPSTAPRSSQLRHIPSTVRLVQ</sequence>
<dbReference type="EnsemblPlants" id="TuG1812G0400000885.01.T03">
    <property type="protein sequence ID" value="TuG1812G0400000885.01.T03"/>
    <property type="gene ID" value="TuG1812G0400000885.01"/>
</dbReference>
<organism evidence="2 3">
    <name type="scientific">Triticum urartu</name>
    <name type="common">Red wild einkorn</name>
    <name type="synonym">Crithodium urartu</name>
    <dbReference type="NCBI Taxonomy" id="4572"/>
    <lineage>
        <taxon>Eukaryota</taxon>
        <taxon>Viridiplantae</taxon>
        <taxon>Streptophyta</taxon>
        <taxon>Embryophyta</taxon>
        <taxon>Tracheophyta</taxon>
        <taxon>Spermatophyta</taxon>
        <taxon>Magnoliopsida</taxon>
        <taxon>Liliopsida</taxon>
        <taxon>Poales</taxon>
        <taxon>Poaceae</taxon>
        <taxon>BOP clade</taxon>
        <taxon>Pooideae</taxon>
        <taxon>Triticodae</taxon>
        <taxon>Triticeae</taxon>
        <taxon>Triticinae</taxon>
        <taxon>Triticum</taxon>
    </lineage>
</organism>
<accession>A0A8R7Q0H1</accession>
<keyword evidence="3" id="KW-1185">Reference proteome</keyword>
<dbReference type="Gramene" id="TuG1812G0400000885.01.T05">
    <property type="protein sequence ID" value="TuG1812G0400000885.01.T05"/>
    <property type="gene ID" value="TuG1812G0400000885.01"/>
</dbReference>
<protein>
    <submittedName>
        <fullName evidence="2">Uncharacterized protein</fullName>
    </submittedName>
</protein>
<reference evidence="2" key="2">
    <citation type="submission" date="2018-03" db="EMBL/GenBank/DDBJ databases">
        <title>The Triticum urartu genome reveals the dynamic nature of wheat genome evolution.</title>
        <authorList>
            <person name="Ling H."/>
            <person name="Ma B."/>
            <person name="Shi X."/>
            <person name="Liu H."/>
            <person name="Dong L."/>
            <person name="Sun H."/>
            <person name="Cao Y."/>
            <person name="Gao Q."/>
            <person name="Zheng S."/>
            <person name="Li Y."/>
            <person name="Yu Y."/>
            <person name="Du H."/>
            <person name="Qi M."/>
            <person name="Li Y."/>
            <person name="Yu H."/>
            <person name="Cui Y."/>
            <person name="Wang N."/>
            <person name="Chen C."/>
            <person name="Wu H."/>
            <person name="Zhao Y."/>
            <person name="Zhang J."/>
            <person name="Li Y."/>
            <person name="Zhou W."/>
            <person name="Zhang B."/>
            <person name="Hu W."/>
            <person name="Eijk M."/>
            <person name="Tang J."/>
            <person name="Witsenboer H."/>
            <person name="Zhao S."/>
            <person name="Li Z."/>
            <person name="Zhang A."/>
            <person name="Wang D."/>
            <person name="Liang C."/>
        </authorList>
    </citation>
    <scope>NUCLEOTIDE SEQUENCE [LARGE SCALE GENOMIC DNA]</scope>
    <source>
        <strain evidence="2">cv. G1812</strain>
    </source>
</reference>
<dbReference type="Gramene" id="TuG1812G0400000885.01.T06">
    <property type="protein sequence ID" value="TuG1812G0400000885.01.T06"/>
    <property type="gene ID" value="TuG1812G0400000885.01"/>
</dbReference>
<dbReference type="Gramene" id="TuG1812G0400000885.01.T08">
    <property type="protein sequence ID" value="TuG1812G0400000885.01.T08"/>
    <property type="gene ID" value="TuG1812G0400000885.01"/>
</dbReference>
<proteinExistence type="predicted"/>
<dbReference type="AlphaFoldDB" id="A0A8R7Q0H1"/>
<dbReference type="EnsemblPlants" id="TuG1812G0400000885.01.T06">
    <property type="protein sequence ID" value="TuG1812G0400000885.01.T06"/>
    <property type="gene ID" value="TuG1812G0400000885.01"/>
</dbReference>
<dbReference type="Gramene" id="TuG1812G0400000885.01.T03">
    <property type="protein sequence ID" value="TuG1812G0400000885.01.T03"/>
    <property type="gene ID" value="TuG1812G0400000885.01"/>
</dbReference>